<evidence type="ECO:0000313" key="3">
    <source>
        <dbReference type="Proteomes" id="UP000186341"/>
    </source>
</evidence>
<sequence>MKKTDELLQLLQEGVQKIQDGKEYKKYLKLLSSFPEYSSRNTLLIFQQCPQASYVAGYQTWKNQFGRQVRKGEKAIRIFAPYTYKVQDVDNEKGDETRIGFRSISVFDISQTEGSPLPSLVNDKMLCENVPHFKELFDGISKVSDYSMIIEEMNDERNGFCRYWDHSIHIRKGMPQLQTIKTLLHETAHSLLHDPYQESESEFQDYVLEHARLREIEAESVAYVVCSHFHLDCHEYSFSYIAGWKQQEKFFEESLERIRKTAENLIEKIYESLPMDSVYCIDHEQLSEIRTSSLIPISNLKAPRYSSRLAAGSKISAFHNSYGGKL</sequence>
<dbReference type="GO" id="GO:0003697">
    <property type="term" value="F:single-stranded DNA binding"/>
    <property type="evidence" value="ECO:0007669"/>
    <property type="project" value="InterPro"/>
</dbReference>
<dbReference type="RefSeq" id="WP_075821075.1">
    <property type="nucleotide sequence ID" value="NZ_CAPFLH010000076.1"/>
</dbReference>
<reference evidence="2 3" key="1">
    <citation type="submission" date="2016-11" db="EMBL/GenBank/DDBJ databases">
        <title>Description of two novel members of the family Erysipelotrichaceae: Ileibacterium lipovorans gen. nov., sp. nov. and Dubosiella newyorkensis, gen. nov., sp. nov.</title>
        <authorList>
            <person name="Cox L.M."/>
            <person name="Sohn J."/>
            <person name="Tyrrell K.L."/>
            <person name="Citron D.M."/>
            <person name="Lawson P.A."/>
            <person name="Patel N.B."/>
            <person name="Iizumi T."/>
            <person name="Perez-Perez G.I."/>
            <person name="Goldstein E.J."/>
            <person name="Blaser M.J."/>
        </authorList>
    </citation>
    <scope>NUCLEOTIDE SEQUENCE [LARGE SCALE GENOMIC DNA]</scope>
    <source>
        <strain evidence="2 3">NYU-BL-A3</strain>
    </source>
</reference>
<dbReference type="AlphaFoldDB" id="A0A1U7NCP9"/>
<dbReference type="OrthoDB" id="9803716at2"/>
<dbReference type="InterPro" id="IPR013610">
    <property type="entry name" value="ArdC_N"/>
</dbReference>
<keyword evidence="3" id="KW-1185">Reference proteome</keyword>
<name>A0A1U7NCP9_9FIRM</name>
<evidence type="ECO:0000259" key="1">
    <source>
        <dbReference type="Pfam" id="PF08401"/>
    </source>
</evidence>
<dbReference type="Pfam" id="PF08401">
    <property type="entry name" value="ArdcN"/>
    <property type="match status" value="1"/>
</dbReference>
<gene>
    <name evidence="2" type="ORF">BO222_12415</name>
</gene>
<dbReference type="EMBL" id="MPJW01000272">
    <property type="protein sequence ID" value="OLU36456.1"/>
    <property type="molecule type" value="Genomic_DNA"/>
</dbReference>
<dbReference type="GeneID" id="82203927"/>
<evidence type="ECO:0000313" key="2">
    <source>
        <dbReference type="EMBL" id="OLU36456.1"/>
    </source>
</evidence>
<protein>
    <recommendedName>
        <fullName evidence="1">N-terminal domain-containing protein</fullName>
    </recommendedName>
</protein>
<accession>A0A1U7NCP9</accession>
<feature type="domain" description="N-terminal" evidence="1">
    <location>
        <begin position="4"/>
        <end position="107"/>
    </location>
</feature>
<organism evidence="2 3">
    <name type="scientific">Ileibacterium valens</name>
    <dbReference type="NCBI Taxonomy" id="1862668"/>
    <lineage>
        <taxon>Bacteria</taxon>
        <taxon>Bacillati</taxon>
        <taxon>Bacillota</taxon>
        <taxon>Erysipelotrichia</taxon>
        <taxon>Erysipelotrichales</taxon>
        <taxon>Erysipelotrichaceae</taxon>
        <taxon>Ileibacterium</taxon>
    </lineage>
</organism>
<dbReference type="Proteomes" id="UP000186341">
    <property type="component" value="Unassembled WGS sequence"/>
</dbReference>
<comment type="caution">
    <text evidence="2">The sequence shown here is derived from an EMBL/GenBank/DDBJ whole genome shotgun (WGS) entry which is preliminary data.</text>
</comment>
<proteinExistence type="predicted"/>